<evidence type="ECO:0000256" key="1">
    <source>
        <dbReference type="SAM" id="Phobius"/>
    </source>
</evidence>
<evidence type="ECO:0000313" key="3">
    <source>
        <dbReference type="EMBL" id="CAH9097239.1"/>
    </source>
</evidence>
<dbReference type="Pfam" id="PF03168">
    <property type="entry name" value="LEA_2"/>
    <property type="match status" value="1"/>
</dbReference>
<dbReference type="PANTHER" id="PTHR31852">
    <property type="entry name" value="LATE EMBRYOGENESIS ABUNDANT (LEA) HYDROXYPROLINE-RICH GLYCOPROTEIN FAMILY"/>
    <property type="match status" value="1"/>
</dbReference>
<dbReference type="SUPFAM" id="SSF117070">
    <property type="entry name" value="LEA14-like"/>
    <property type="match status" value="1"/>
</dbReference>
<sequence length="186" mass="20329">MSDPHGSKPGRRGGGGGCTNLASCKAAAVFLFVVVAGIGAVFYFFYRPKSPRIAVENVKLSDFSISNGTVNFTFFQYGSVTNPNRYEFTHYDSTIQLSYFDQPVGITFIPSGKIDGGQTQKMAAKLIVQSYPLPPSFSSSPQLVLETRMKLVGRVRVLKVFTHSVGSNARCWVLIQVSPGPVYFHC</sequence>
<dbReference type="InterPro" id="IPR055301">
    <property type="entry name" value="Lea14-like_2"/>
</dbReference>
<keyword evidence="1" id="KW-1133">Transmembrane helix</keyword>
<organism evidence="3 4">
    <name type="scientific">Cuscuta europaea</name>
    <name type="common">European dodder</name>
    <dbReference type="NCBI Taxonomy" id="41803"/>
    <lineage>
        <taxon>Eukaryota</taxon>
        <taxon>Viridiplantae</taxon>
        <taxon>Streptophyta</taxon>
        <taxon>Embryophyta</taxon>
        <taxon>Tracheophyta</taxon>
        <taxon>Spermatophyta</taxon>
        <taxon>Magnoliopsida</taxon>
        <taxon>eudicotyledons</taxon>
        <taxon>Gunneridae</taxon>
        <taxon>Pentapetalae</taxon>
        <taxon>asterids</taxon>
        <taxon>lamiids</taxon>
        <taxon>Solanales</taxon>
        <taxon>Convolvulaceae</taxon>
        <taxon>Cuscuteae</taxon>
        <taxon>Cuscuta</taxon>
        <taxon>Cuscuta subgen. Cuscuta</taxon>
    </lineage>
</organism>
<feature type="transmembrane region" description="Helical" evidence="1">
    <location>
        <begin position="26"/>
        <end position="46"/>
    </location>
</feature>
<evidence type="ECO:0000313" key="4">
    <source>
        <dbReference type="Proteomes" id="UP001152484"/>
    </source>
</evidence>
<dbReference type="OrthoDB" id="685087at2759"/>
<dbReference type="InterPro" id="IPR004864">
    <property type="entry name" value="LEA_2"/>
</dbReference>
<keyword evidence="4" id="KW-1185">Reference proteome</keyword>
<gene>
    <name evidence="3" type="ORF">CEURO_LOCUS13757</name>
</gene>
<feature type="domain" description="Late embryogenesis abundant protein LEA-2 subgroup" evidence="2">
    <location>
        <begin position="79"/>
        <end position="168"/>
    </location>
</feature>
<keyword evidence="1" id="KW-0472">Membrane</keyword>
<dbReference type="Proteomes" id="UP001152484">
    <property type="component" value="Unassembled WGS sequence"/>
</dbReference>
<reference evidence="3" key="1">
    <citation type="submission" date="2022-07" db="EMBL/GenBank/DDBJ databases">
        <authorList>
            <person name="Macas J."/>
            <person name="Novak P."/>
            <person name="Neumann P."/>
        </authorList>
    </citation>
    <scope>NUCLEOTIDE SEQUENCE</scope>
</reference>
<proteinExistence type="predicted"/>
<keyword evidence="1" id="KW-0812">Transmembrane</keyword>
<accession>A0A9P0ZEH4</accession>
<comment type="caution">
    <text evidence="3">The sequence shown here is derived from an EMBL/GenBank/DDBJ whole genome shotgun (WGS) entry which is preliminary data.</text>
</comment>
<name>A0A9P0ZEH4_CUSEU</name>
<dbReference type="AlphaFoldDB" id="A0A9P0ZEH4"/>
<evidence type="ECO:0000259" key="2">
    <source>
        <dbReference type="Pfam" id="PF03168"/>
    </source>
</evidence>
<dbReference type="EMBL" id="CAMAPE010000035">
    <property type="protein sequence ID" value="CAH9097239.1"/>
    <property type="molecule type" value="Genomic_DNA"/>
</dbReference>
<protein>
    <recommendedName>
        <fullName evidence="2">Late embryogenesis abundant protein LEA-2 subgroup domain-containing protein</fullName>
    </recommendedName>
</protein>